<organism evidence="2">
    <name type="scientific">Kitasatospora sp. CMC57</name>
    <dbReference type="NCBI Taxonomy" id="3231513"/>
    <lineage>
        <taxon>Bacteria</taxon>
        <taxon>Bacillati</taxon>
        <taxon>Actinomycetota</taxon>
        <taxon>Actinomycetes</taxon>
        <taxon>Kitasatosporales</taxon>
        <taxon>Streptomycetaceae</taxon>
        <taxon>Kitasatospora</taxon>
    </lineage>
</organism>
<dbReference type="AlphaFoldDB" id="A0AB33K867"/>
<keyword evidence="1" id="KW-1133">Transmembrane helix</keyword>
<name>A0AB33K867_9ACTN</name>
<feature type="transmembrane region" description="Helical" evidence="1">
    <location>
        <begin position="70"/>
        <end position="92"/>
    </location>
</feature>
<keyword evidence="1" id="KW-0812">Transmembrane</keyword>
<keyword evidence="1" id="KW-0472">Membrane</keyword>
<evidence type="ECO:0000313" key="2">
    <source>
        <dbReference type="EMBL" id="BFP49868.1"/>
    </source>
</evidence>
<gene>
    <name evidence="2" type="ORF">KCMC57_62360</name>
</gene>
<feature type="transmembrane region" description="Helical" evidence="1">
    <location>
        <begin position="35"/>
        <end position="50"/>
    </location>
</feature>
<accession>A0AB33K867</accession>
<dbReference type="EMBL" id="AP035881">
    <property type="protein sequence ID" value="BFP49868.1"/>
    <property type="molecule type" value="Genomic_DNA"/>
</dbReference>
<sequence>MIMSRVRATRLIGSAFGLVFIQANAGALPNAVGVPLRVLALAALLLLGVFNRRPVRESTTSSPPHFGRYYWLVAAAEVAGIAVGLAVINRALHTPAATAGWIAFVVGVHFFGLATAWNRPPLRILGGSMAVCGAVGMALAFLGAPAAAISTVAGILPGMLLFGSVWWSSRATAQ</sequence>
<protein>
    <recommendedName>
        <fullName evidence="3">Integral membrane protein</fullName>
    </recommendedName>
</protein>
<evidence type="ECO:0008006" key="3">
    <source>
        <dbReference type="Google" id="ProtNLM"/>
    </source>
</evidence>
<proteinExistence type="predicted"/>
<reference evidence="2" key="1">
    <citation type="submission" date="2024-07" db="EMBL/GenBank/DDBJ databases">
        <title>Complete genome sequences of cellulolytic bacteria, Kitasatospora sp. CMC57 and Streptomyces sp. CMC78, isolated from Japanese agricultural soil.</title>
        <authorList>
            <person name="Hashimoto T."/>
            <person name="Ito M."/>
            <person name="Iwamoto M."/>
            <person name="Fukahori D."/>
            <person name="Shoda T."/>
            <person name="Sakoda M."/>
            <person name="Morohoshi T."/>
            <person name="Mitsuboshi M."/>
            <person name="Nishizawa T."/>
        </authorList>
    </citation>
    <scope>NUCLEOTIDE SEQUENCE</scope>
    <source>
        <strain evidence="2">CMC57</strain>
    </source>
</reference>
<feature type="transmembrane region" description="Helical" evidence="1">
    <location>
        <begin position="148"/>
        <end position="167"/>
    </location>
</feature>
<evidence type="ECO:0000256" key="1">
    <source>
        <dbReference type="SAM" id="Phobius"/>
    </source>
</evidence>
<feature type="transmembrane region" description="Helical" evidence="1">
    <location>
        <begin position="124"/>
        <end position="142"/>
    </location>
</feature>
<feature type="transmembrane region" description="Helical" evidence="1">
    <location>
        <begin position="98"/>
        <end position="117"/>
    </location>
</feature>